<comment type="caution">
    <text evidence="1">The sequence shown here is derived from an EMBL/GenBank/DDBJ whole genome shotgun (WGS) entry which is preliminary data.</text>
</comment>
<protein>
    <submittedName>
        <fullName evidence="1">Uncharacterized protein</fullName>
    </submittedName>
</protein>
<organism evidence="1 2">
    <name type="scientific">Solibaculum intestinale</name>
    <dbReference type="NCBI Taxonomy" id="3133165"/>
    <lineage>
        <taxon>Bacteria</taxon>
        <taxon>Bacillati</taxon>
        <taxon>Bacillota</taxon>
        <taxon>Clostridia</taxon>
        <taxon>Eubacteriales</taxon>
        <taxon>Oscillospiraceae</taxon>
        <taxon>Solibaculum</taxon>
    </lineage>
</organism>
<sequence length="161" mass="17579">MKQERGISMRKLVKVISFLLVVTLLSVLFVLPASAAQIQTSKNIHVGLGVIGVIPERSWPYAYQSSYFDSCVIQAGHTSTPANVQCVVGTEVNNTVYCEYNMTASIVPTSSSVYYAGPYYFRVSFNAVGQSYDTTAFQVCSDTTNPYRPDGWQGAGYGRSA</sequence>
<name>A0ABV1DZ91_9FIRM</name>
<keyword evidence="2" id="KW-1185">Reference proteome</keyword>
<gene>
    <name evidence="1" type="ORF">WMO26_05960</name>
</gene>
<accession>A0ABV1DZ91</accession>
<evidence type="ECO:0000313" key="1">
    <source>
        <dbReference type="EMBL" id="MEQ2440371.1"/>
    </source>
</evidence>
<proteinExistence type="predicted"/>
<dbReference type="Proteomes" id="UP001489509">
    <property type="component" value="Unassembled WGS sequence"/>
</dbReference>
<dbReference type="EMBL" id="JBBMFD010000007">
    <property type="protein sequence ID" value="MEQ2440371.1"/>
    <property type="molecule type" value="Genomic_DNA"/>
</dbReference>
<reference evidence="1 2" key="1">
    <citation type="submission" date="2024-03" db="EMBL/GenBank/DDBJ databases">
        <title>Human intestinal bacterial collection.</title>
        <authorList>
            <person name="Pauvert C."/>
            <person name="Hitch T.C.A."/>
            <person name="Clavel T."/>
        </authorList>
    </citation>
    <scope>NUCLEOTIDE SEQUENCE [LARGE SCALE GENOMIC DNA]</scope>
    <source>
        <strain evidence="1 2">CLA-JM-H44</strain>
    </source>
</reference>
<dbReference type="RefSeq" id="WP_349218890.1">
    <property type="nucleotide sequence ID" value="NZ_JBBMFD010000007.1"/>
</dbReference>
<evidence type="ECO:0000313" key="2">
    <source>
        <dbReference type="Proteomes" id="UP001489509"/>
    </source>
</evidence>